<comment type="caution">
    <text evidence="1">The sequence shown here is derived from an EMBL/GenBank/DDBJ whole genome shotgun (WGS) entry which is preliminary data.</text>
</comment>
<keyword evidence="2" id="KW-1185">Reference proteome</keyword>
<protein>
    <submittedName>
        <fullName evidence="1">Uncharacterized protein</fullName>
    </submittedName>
</protein>
<dbReference type="AlphaFoldDB" id="A0A8J2SQQ2"/>
<accession>A0A8J2SQQ2</accession>
<proteinExistence type="predicted"/>
<gene>
    <name evidence="1" type="ORF">PECAL_3P25800</name>
</gene>
<evidence type="ECO:0000313" key="2">
    <source>
        <dbReference type="Proteomes" id="UP000789595"/>
    </source>
</evidence>
<dbReference type="OrthoDB" id="198303at2759"/>
<evidence type="ECO:0000313" key="1">
    <source>
        <dbReference type="EMBL" id="CAH0372571.1"/>
    </source>
</evidence>
<reference evidence="1" key="1">
    <citation type="submission" date="2021-11" db="EMBL/GenBank/DDBJ databases">
        <authorList>
            <consortium name="Genoscope - CEA"/>
            <person name="William W."/>
        </authorList>
    </citation>
    <scope>NUCLEOTIDE SEQUENCE</scope>
</reference>
<name>A0A8J2SQQ2_9STRA</name>
<dbReference type="EMBL" id="CAKKNE010000003">
    <property type="protein sequence ID" value="CAH0372571.1"/>
    <property type="molecule type" value="Genomic_DNA"/>
</dbReference>
<organism evidence="1 2">
    <name type="scientific">Pelagomonas calceolata</name>
    <dbReference type="NCBI Taxonomy" id="35677"/>
    <lineage>
        <taxon>Eukaryota</taxon>
        <taxon>Sar</taxon>
        <taxon>Stramenopiles</taxon>
        <taxon>Ochrophyta</taxon>
        <taxon>Pelagophyceae</taxon>
        <taxon>Pelagomonadales</taxon>
        <taxon>Pelagomonadaceae</taxon>
        <taxon>Pelagomonas</taxon>
    </lineage>
</organism>
<sequence>MSLPEGYSAKKTKINEDKLADWLREQVTGDLEQVPGIGPANVKLLAATDRVPDKVETTYQLIGKFLSLKAAGTTCVEHCDMFYYWLQAKGVNAGRNNIVLAIAEKCEVFLPGCYDAAAYED</sequence>
<dbReference type="Proteomes" id="UP000789595">
    <property type="component" value="Unassembled WGS sequence"/>
</dbReference>